<dbReference type="GO" id="GO:0017000">
    <property type="term" value="P:antibiotic biosynthetic process"/>
    <property type="evidence" value="ECO:0007669"/>
    <property type="project" value="UniProtKB-ARBA"/>
</dbReference>
<protein>
    <submittedName>
        <fullName evidence="2">Glycosyl transferase</fullName>
    </submittedName>
</protein>
<proteinExistence type="predicted"/>
<dbReference type="FunCoup" id="A0A402CU18">
    <property type="interactions" value="46"/>
</dbReference>
<dbReference type="InterPro" id="IPR002213">
    <property type="entry name" value="UDP_glucos_trans"/>
</dbReference>
<dbReference type="AlphaFoldDB" id="A0A402CU18"/>
<name>A0A402CU18_9BACT</name>
<dbReference type="InterPro" id="IPR010610">
    <property type="entry name" value="EryCIII-like_C"/>
</dbReference>
<organism evidence="2 3">
    <name type="scientific">Capsulimonas corticalis</name>
    <dbReference type="NCBI Taxonomy" id="2219043"/>
    <lineage>
        <taxon>Bacteria</taxon>
        <taxon>Bacillati</taxon>
        <taxon>Armatimonadota</taxon>
        <taxon>Armatimonadia</taxon>
        <taxon>Capsulimonadales</taxon>
        <taxon>Capsulimonadaceae</taxon>
        <taxon>Capsulimonas</taxon>
    </lineage>
</organism>
<sequence>MARFLIGTIPVIGHINPIIPIAAELVARGHHVCWYTGEQFRLKVEMTGAAWRPMKRAVSFYGTQGMDAFPERMALQGVDRVRWDIENVFIPDAAKQADDLAEILADFPADAVLCDTMFLGARFLHERDGGPPWAKLNITVLGLPDTAGDAPPLGLGLTPGDGIAARARNRSLHWMSDNVLFRDLHQKYRDARRDYGLPEGNGTLTDDLLSPYLWLQGSVPSFEYPYRNLPPQVHFVGPLLPSSGSSFTLPSWSQEIERKQRPVVLVTQGTISVDPKDLIQPVCRALASEDILVIATTAGAPIDTPVPDNARIASFLPYDRILPHVDAVVTNGSYGTVQHALAYGVPMVASGATEDKIEVCARVEWSGVGVRVKGSPPREDHLRNAVKRVLSDSKFKTAAQRIQSEMQRRDGPKEAATLLEELARTKHPVTATRSPIGKN</sequence>
<keyword evidence="2" id="KW-0808">Transferase</keyword>
<dbReference type="Proteomes" id="UP000287394">
    <property type="component" value="Chromosome"/>
</dbReference>
<dbReference type="GO" id="GO:0016758">
    <property type="term" value="F:hexosyltransferase activity"/>
    <property type="evidence" value="ECO:0007669"/>
    <property type="project" value="UniProtKB-ARBA"/>
</dbReference>
<dbReference type="Gene3D" id="3.40.50.2000">
    <property type="entry name" value="Glycogen Phosphorylase B"/>
    <property type="match status" value="2"/>
</dbReference>
<dbReference type="InterPro" id="IPR050426">
    <property type="entry name" value="Glycosyltransferase_28"/>
</dbReference>
<reference evidence="2 3" key="1">
    <citation type="journal article" date="2019" name="Int. J. Syst. Evol. Microbiol.">
        <title>Capsulimonas corticalis gen. nov., sp. nov., an aerobic capsulated bacterium, of a novel bacterial order, Capsulimonadales ord. nov., of the class Armatimonadia of the phylum Armatimonadetes.</title>
        <authorList>
            <person name="Li J."/>
            <person name="Kudo C."/>
            <person name="Tonouchi A."/>
        </authorList>
    </citation>
    <scope>NUCLEOTIDE SEQUENCE [LARGE SCALE GENOMIC DNA]</scope>
    <source>
        <strain evidence="2 3">AX-7</strain>
    </source>
</reference>
<evidence type="ECO:0000313" key="3">
    <source>
        <dbReference type="Proteomes" id="UP000287394"/>
    </source>
</evidence>
<dbReference type="PANTHER" id="PTHR48050:SF13">
    <property type="entry name" value="STEROL 3-BETA-GLUCOSYLTRANSFERASE UGT80A2"/>
    <property type="match status" value="1"/>
</dbReference>
<keyword evidence="3" id="KW-1185">Reference proteome</keyword>
<accession>A0A402CU18</accession>
<dbReference type="PANTHER" id="PTHR48050">
    <property type="entry name" value="STEROL 3-BETA-GLUCOSYLTRANSFERASE"/>
    <property type="match status" value="1"/>
</dbReference>
<gene>
    <name evidence="2" type="ORF">CCAX7_008670</name>
</gene>
<feature type="domain" description="Erythromycin biosynthesis protein CIII-like C-terminal" evidence="1">
    <location>
        <begin position="297"/>
        <end position="422"/>
    </location>
</feature>
<dbReference type="SUPFAM" id="SSF53756">
    <property type="entry name" value="UDP-Glycosyltransferase/glycogen phosphorylase"/>
    <property type="match status" value="1"/>
</dbReference>
<dbReference type="OrthoDB" id="9805366at2"/>
<evidence type="ECO:0000313" key="2">
    <source>
        <dbReference type="EMBL" id="BDI28816.1"/>
    </source>
</evidence>
<evidence type="ECO:0000259" key="1">
    <source>
        <dbReference type="Pfam" id="PF06722"/>
    </source>
</evidence>
<dbReference type="FunFam" id="3.40.50.2000:FF:000072">
    <property type="entry name" value="Glycosyl transferase"/>
    <property type="match status" value="1"/>
</dbReference>
<dbReference type="CDD" id="cd03784">
    <property type="entry name" value="GT1_Gtf-like"/>
    <property type="match status" value="1"/>
</dbReference>
<dbReference type="Pfam" id="PF06722">
    <property type="entry name" value="EryCIII-like_C"/>
    <property type="match status" value="1"/>
</dbReference>
<dbReference type="RefSeq" id="WP_119320872.1">
    <property type="nucleotide sequence ID" value="NZ_AP025739.1"/>
</dbReference>
<dbReference type="GO" id="GO:0008194">
    <property type="term" value="F:UDP-glycosyltransferase activity"/>
    <property type="evidence" value="ECO:0007669"/>
    <property type="project" value="InterPro"/>
</dbReference>
<dbReference type="KEGG" id="ccot:CCAX7_008670"/>
<dbReference type="EMBL" id="AP025739">
    <property type="protein sequence ID" value="BDI28816.1"/>
    <property type="molecule type" value="Genomic_DNA"/>
</dbReference>